<accession>A0ABS9EH83</accession>
<gene>
    <name evidence="1" type="ORF">L1I30_07545</name>
</gene>
<sequence>MTRLEKQIHGFLNTPALWINNDFFEFSQFLFSSKPIPDKEQLKTFFPIITKSPILGKRIELFFRLIIQSHPNYKLLAENIQINSPERTLGELDFIIEEFPKKRIIHLELMYKFYVYDPEIKEEMARWIGPNKKDTLIDKLNRVKFQQFPVLKIPETKKLLETLQIELDEIEQEVCFKANLFIPEDTLNLKFPYINPECIAGFWIKYNEFTLSKYGEHQFITPEKQDWMMHPKYGEEWVAYAHMLSTISELNQRNRSPLIWMKKRDGSFHRFFIVWW</sequence>
<proteinExistence type="predicted"/>
<evidence type="ECO:0000313" key="1">
    <source>
        <dbReference type="EMBL" id="MCF4101514.1"/>
    </source>
</evidence>
<dbReference type="Pfam" id="PF08907">
    <property type="entry name" value="DUF1853"/>
    <property type="match status" value="1"/>
</dbReference>
<keyword evidence="2" id="KW-1185">Reference proteome</keyword>
<dbReference type="Proteomes" id="UP001179363">
    <property type="component" value="Unassembled WGS sequence"/>
</dbReference>
<dbReference type="EMBL" id="JAKGTH010000008">
    <property type="protein sequence ID" value="MCF4101514.1"/>
    <property type="molecule type" value="Genomic_DNA"/>
</dbReference>
<name>A0ABS9EH83_9FLAO</name>
<reference evidence="1" key="1">
    <citation type="submission" date="2022-01" db="EMBL/GenBank/DDBJ databases">
        <title>Gillisia lutea sp. nov., isolated from marine plastic residues from the Malvarosa beach (Valencia, Spain).</title>
        <authorList>
            <person name="Vidal-Verdu A."/>
            <person name="Molina-Menor E."/>
            <person name="Satari L."/>
            <person name="Pascual J."/>
            <person name="Pereto J."/>
            <person name="Porcar M."/>
        </authorList>
    </citation>
    <scope>NUCLEOTIDE SEQUENCE</scope>
    <source>
        <strain evidence="1">M10.2A</strain>
    </source>
</reference>
<organism evidence="1 2">
    <name type="scientific">Gillisia lutea</name>
    <dbReference type="NCBI Taxonomy" id="2909668"/>
    <lineage>
        <taxon>Bacteria</taxon>
        <taxon>Pseudomonadati</taxon>
        <taxon>Bacteroidota</taxon>
        <taxon>Flavobacteriia</taxon>
        <taxon>Flavobacteriales</taxon>
        <taxon>Flavobacteriaceae</taxon>
        <taxon>Gillisia</taxon>
    </lineage>
</organism>
<evidence type="ECO:0000313" key="2">
    <source>
        <dbReference type="Proteomes" id="UP001179363"/>
    </source>
</evidence>
<dbReference type="RefSeq" id="WP_236133668.1">
    <property type="nucleotide sequence ID" value="NZ_JAKGTH010000008.1"/>
</dbReference>
<protein>
    <submittedName>
        <fullName evidence="1">DUF1853 family protein</fullName>
    </submittedName>
</protein>
<dbReference type="InterPro" id="IPR015003">
    <property type="entry name" value="DUF1853"/>
</dbReference>
<comment type="caution">
    <text evidence="1">The sequence shown here is derived from an EMBL/GenBank/DDBJ whole genome shotgun (WGS) entry which is preliminary data.</text>
</comment>